<keyword evidence="6" id="KW-1185">Reference proteome</keyword>
<evidence type="ECO:0000259" key="3">
    <source>
        <dbReference type="Pfam" id="PF23043"/>
    </source>
</evidence>
<gene>
    <name evidence="5" type="ORF">HU200_057199</name>
</gene>
<evidence type="ECO:0000313" key="6">
    <source>
        <dbReference type="Proteomes" id="UP000636709"/>
    </source>
</evidence>
<dbReference type="Proteomes" id="UP000636709">
    <property type="component" value="Unassembled WGS sequence"/>
</dbReference>
<sequence>MGEVEDATGQPIFPYDAVMLETTTTGGAQHGHGRGLVQKALPDKKMISVLCVDGTEVEKKPCELTVVDRTMLRPGMPVMSTSDTGGQAGVITGVTTAIDLVDLNDEHTVVATGVSPEEVCTVKELELGDYVVSGTWLGRDNFLPGDRVAGDSSVFKASRWLRGHWKPDRCEGTVAKVGLVGVLVYWVASLHASADPPPAYQPNPRDLTFFCSGDVYRMWFWLVSQRCFFRSQHRRQTKKVRRWRRTRRMRRPPDRRELERPMAVADTRTTVDVLWQDGTRQQGVPSASLLRVLVQNPQDFLPGQRVVSKAVVSRHHNNNNNNNNVPRRVGIVQSLSYKDQTVYVSWITDHQDPAGESSSEVDTTVMSTYDLRRSSDHNFFYGDIVVRQLPRESTGGNTEHTINDLSWVGHIVGLCDTEYIHVKWGDGNTSKVLLGEIALVKPRRIEDMRNEMGDWVHDETMMMPLKTGRKRTSTMAVKLITIL</sequence>
<organism evidence="5 6">
    <name type="scientific">Digitaria exilis</name>
    <dbReference type="NCBI Taxonomy" id="1010633"/>
    <lineage>
        <taxon>Eukaryota</taxon>
        <taxon>Viridiplantae</taxon>
        <taxon>Streptophyta</taxon>
        <taxon>Embryophyta</taxon>
        <taxon>Tracheophyta</taxon>
        <taxon>Spermatophyta</taxon>
        <taxon>Magnoliopsida</taxon>
        <taxon>Liliopsida</taxon>
        <taxon>Poales</taxon>
        <taxon>Poaceae</taxon>
        <taxon>PACMAD clade</taxon>
        <taxon>Panicoideae</taxon>
        <taxon>Panicodae</taxon>
        <taxon>Paniceae</taxon>
        <taxon>Anthephorinae</taxon>
        <taxon>Digitaria</taxon>
    </lineage>
</organism>
<comment type="caution">
    <text evidence="5">The sequence shown here is derived from an EMBL/GenBank/DDBJ whole genome shotgun (WGS) entry which is preliminary data.</text>
</comment>
<feature type="domain" description="UBE2O-like tandem tSH3-B" evidence="4">
    <location>
        <begin position="140"/>
        <end position="203"/>
    </location>
</feature>
<dbReference type="OrthoDB" id="694259at2759"/>
<dbReference type="PANTHER" id="PTHR46116:SF32">
    <property type="entry name" value="OS05G0153132 PROTEIN"/>
    <property type="match status" value="1"/>
</dbReference>
<dbReference type="InterPro" id="IPR057733">
    <property type="entry name" value="UBE2O-like_SH3-B"/>
</dbReference>
<keyword evidence="1" id="KW-0808">Transferase</keyword>
<evidence type="ECO:0000313" key="5">
    <source>
        <dbReference type="EMBL" id="KAF8661096.1"/>
    </source>
</evidence>
<dbReference type="GO" id="GO:0061631">
    <property type="term" value="F:ubiquitin conjugating enzyme activity"/>
    <property type="evidence" value="ECO:0007669"/>
    <property type="project" value="TreeGrafter"/>
</dbReference>
<dbReference type="EMBL" id="JACEFO010002416">
    <property type="protein sequence ID" value="KAF8661096.1"/>
    <property type="molecule type" value="Genomic_DNA"/>
</dbReference>
<protein>
    <submittedName>
        <fullName evidence="5">Uncharacterized protein</fullName>
    </submittedName>
</protein>
<feature type="domain" description="UBE2O-like SH3-B" evidence="3">
    <location>
        <begin position="298"/>
        <end position="373"/>
    </location>
</feature>
<dbReference type="PANTHER" id="PTHR46116">
    <property type="entry name" value="(E3-INDEPENDENT) E2 UBIQUITIN-CONJUGATING ENZYME"/>
    <property type="match status" value="1"/>
</dbReference>
<accession>A0A835AFG6</accession>
<name>A0A835AFG6_9POAL</name>
<dbReference type="Pfam" id="PF23046">
    <property type="entry name" value="tSH3-B_UBE2O"/>
    <property type="match status" value="1"/>
</dbReference>
<evidence type="ECO:0000256" key="1">
    <source>
        <dbReference type="ARBA" id="ARBA00022679"/>
    </source>
</evidence>
<keyword evidence="2" id="KW-0833">Ubl conjugation pathway</keyword>
<dbReference type="AlphaFoldDB" id="A0A835AFG6"/>
<evidence type="ECO:0000256" key="2">
    <source>
        <dbReference type="ARBA" id="ARBA00022786"/>
    </source>
</evidence>
<evidence type="ECO:0000259" key="4">
    <source>
        <dbReference type="Pfam" id="PF23046"/>
    </source>
</evidence>
<reference evidence="5" key="1">
    <citation type="submission" date="2020-07" db="EMBL/GenBank/DDBJ databases">
        <title>Genome sequence and genetic diversity analysis of an under-domesticated orphan crop, white fonio (Digitaria exilis).</title>
        <authorList>
            <person name="Bennetzen J.L."/>
            <person name="Chen S."/>
            <person name="Ma X."/>
            <person name="Wang X."/>
            <person name="Yssel A.E.J."/>
            <person name="Chaluvadi S.R."/>
            <person name="Johnson M."/>
            <person name="Gangashetty P."/>
            <person name="Hamidou F."/>
            <person name="Sanogo M.D."/>
            <person name="Zwaenepoel A."/>
            <person name="Wallace J."/>
            <person name="Van De Peer Y."/>
            <person name="Van Deynze A."/>
        </authorList>
    </citation>
    <scope>NUCLEOTIDE SEQUENCE</scope>
    <source>
        <tissue evidence="5">Leaves</tissue>
    </source>
</reference>
<dbReference type="Pfam" id="PF23043">
    <property type="entry name" value="SH3-B_UBE2O"/>
    <property type="match status" value="1"/>
</dbReference>
<proteinExistence type="predicted"/>
<dbReference type="InterPro" id="IPR057735">
    <property type="entry name" value="UBE2O-like_tSH3-B"/>
</dbReference>